<dbReference type="InterPro" id="IPR042099">
    <property type="entry name" value="ANL_N_sf"/>
</dbReference>
<organism evidence="2 3">
    <name type="scientific">Cytobacillus solani</name>
    <dbReference type="NCBI Taxonomy" id="1637975"/>
    <lineage>
        <taxon>Bacteria</taxon>
        <taxon>Bacillati</taxon>
        <taxon>Bacillota</taxon>
        <taxon>Bacilli</taxon>
        <taxon>Bacillales</taxon>
        <taxon>Bacillaceae</taxon>
        <taxon>Cytobacillus</taxon>
    </lineage>
</organism>
<dbReference type="STRING" id="1637975.AN957_15910"/>
<dbReference type="GO" id="GO:0016874">
    <property type="term" value="F:ligase activity"/>
    <property type="evidence" value="ECO:0007669"/>
    <property type="project" value="UniProtKB-KW"/>
</dbReference>
<dbReference type="InterPro" id="IPR000873">
    <property type="entry name" value="AMP-dep_synth/lig_dom"/>
</dbReference>
<dbReference type="AlphaFoldDB" id="A0A0Q3QQA1"/>
<dbReference type="SUPFAM" id="SSF56801">
    <property type="entry name" value="Acetyl-CoA synthetase-like"/>
    <property type="match status" value="1"/>
</dbReference>
<dbReference type="EMBL" id="LJIX01000006">
    <property type="protein sequence ID" value="KQL19902.1"/>
    <property type="molecule type" value="Genomic_DNA"/>
</dbReference>
<sequence length="390" mass="43771">MDSLQAVIQYAFDHAAGFKKRMVKAGLSPIDIQSKMDLSKIQVMKKDDLPEIQKENPAFGLLATISTTEMARVFMSPGPIYDPQTHEKDFWRFSEALYAAGFNEKDIVQNTFSYHLSPAGFMFDSALRELGATVIPAGTGNRELQIQVMKDLQVTGYVGTPSFFSILLDAIEEKGWTFGKDIHLERAFFIAEMLTTEMRKRCEEKGISVFEGYGTADCGCLAYEDKQGPGLKISSSAIVQICDLLTGEELSTGEGEVVVTLYDKSYPLIRFGTGDLSRWVEGYEGKRITGVLGRISDGVKVKGMFVREKQLLTVLEQAGYSNFQGIIKRENNQDVFQLFVESDEELQRDLGEKVQDVIRVSPILTKVDKGHINRSEKRLIDQRSYELKKS</sequence>
<dbReference type="InterPro" id="IPR045851">
    <property type="entry name" value="AMP-bd_C_sf"/>
</dbReference>
<comment type="caution">
    <text evidence="2">The sequence shown here is derived from an EMBL/GenBank/DDBJ whole genome shotgun (WGS) entry which is preliminary data.</text>
</comment>
<keyword evidence="2" id="KW-0436">Ligase</keyword>
<dbReference type="Proteomes" id="UP000050996">
    <property type="component" value="Unassembled WGS sequence"/>
</dbReference>
<dbReference type="PANTHER" id="PTHR43845">
    <property type="entry name" value="BLR5969 PROTEIN"/>
    <property type="match status" value="1"/>
</dbReference>
<dbReference type="Gene3D" id="3.40.50.12780">
    <property type="entry name" value="N-terminal domain of ligase-like"/>
    <property type="match status" value="1"/>
</dbReference>
<evidence type="ECO:0000313" key="3">
    <source>
        <dbReference type="Proteomes" id="UP000050996"/>
    </source>
</evidence>
<dbReference type="PANTHER" id="PTHR43845:SF1">
    <property type="entry name" value="BLR5969 PROTEIN"/>
    <property type="match status" value="1"/>
</dbReference>
<proteinExistence type="predicted"/>
<keyword evidence="3" id="KW-1185">Reference proteome</keyword>
<dbReference type="PATRIC" id="fig|1637975.4.peg.3085"/>
<protein>
    <submittedName>
        <fullName evidence="2">Phenylacetate--CoA ligase</fullName>
    </submittedName>
</protein>
<gene>
    <name evidence="2" type="ORF">AN957_15910</name>
</gene>
<accession>A0A0Q3QQA1</accession>
<evidence type="ECO:0000259" key="1">
    <source>
        <dbReference type="Pfam" id="PF00501"/>
    </source>
</evidence>
<evidence type="ECO:0000313" key="2">
    <source>
        <dbReference type="EMBL" id="KQL19902.1"/>
    </source>
</evidence>
<dbReference type="Pfam" id="PF00501">
    <property type="entry name" value="AMP-binding"/>
    <property type="match status" value="1"/>
</dbReference>
<name>A0A0Q3QQA1_9BACI</name>
<feature type="domain" description="AMP-dependent synthetase/ligase" evidence="1">
    <location>
        <begin position="130"/>
        <end position="259"/>
    </location>
</feature>
<reference evidence="2 3" key="1">
    <citation type="submission" date="2015-09" db="EMBL/GenBank/DDBJ databases">
        <title>Genome sequencing project for genomic taxonomy and phylogenomics of Bacillus-like bacteria.</title>
        <authorList>
            <person name="Liu B."/>
            <person name="Wang J."/>
            <person name="Zhu Y."/>
            <person name="Liu G."/>
            <person name="Chen Q."/>
            <person name="Chen Z."/>
            <person name="Lan J."/>
            <person name="Che J."/>
            <person name="Ge C."/>
            <person name="Shi H."/>
            <person name="Pan Z."/>
            <person name="Liu X."/>
        </authorList>
    </citation>
    <scope>NUCLEOTIDE SEQUENCE [LARGE SCALE GENOMIC DNA]</scope>
    <source>
        <strain evidence="2 3">FJAT-18043</strain>
    </source>
</reference>
<dbReference type="RefSeq" id="WP_053476440.1">
    <property type="nucleotide sequence ID" value="NZ_CP041305.1"/>
</dbReference>
<dbReference type="Gene3D" id="3.30.300.30">
    <property type="match status" value="1"/>
</dbReference>